<name>A0AB37UCP1_9CYAN</name>
<accession>A0AB37UCP1</accession>
<dbReference type="Proteomes" id="UP000282574">
    <property type="component" value="Unassembled WGS sequence"/>
</dbReference>
<organism evidence="2 3">
    <name type="scientific">Chroococcidiopsis cubana SAG 39.79</name>
    <dbReference type="NCBI Taxonomy" id="388085"/>
    <lineage>
        <taxon>Bacteria</taxon>
        <taxon>Bacillati</taxon>
        <taxon>Cyanobacteriota</taxon>
        <taxon>Cyanophyceae</taxon>
        <taxon>Chroococcidiopsidales</taxon>
        <taxon>Chroococcidiopsidaceae</taxon>
        <taxon>Chroococcidiopsis</taxon>
    </lineage>
</organism>
<comment type="caution">
    <text evidence="2">The sequence shown here is derived from an EMBL/GenBank/DDBJ whole genome shotgun (WGS) entry which is preliminary data.</text>
</comment>
<evidence type="ECO:0000313" key="2">
    <source>
        <dbReference type="EMBL" id="RUT05316.1"/>
    </source>
</evidence>
<dbReference type="EMBL" id="RSCK01000079">
    <property type="protein sequence ID" value="RUT05316.1"/>
    <property type="molecule type" value="Genomic_DNA"/>
</dbReference>
<dbReference type="InterPro" id="IPR036165">
    <property type="entry name" value="YefM-like_sf"/>
</dbReference>
<comment type="similarity">
    <text evidence="1">Belongs to the phD/YefM antitoxin family.</text>
</comment>
<keyword evidence="3" id="KW-1185">Reference proteome</keyword>
<dbReference type="RefSeq" id="WP_106167379.1">
    <property type="nucleotide sequence ID" value="NZ_JAVKZF010000004.1"/>
</dbReference>
<evidence type="ECO:0000313" key="3">
    <source>
        <dbReference type="Proteomes" id="UP000282574"/>
    </source>
</evidence>
<proteinExistence type="inferred from homology"/>
<dbReference type="NCBIfam" id="TIGR01552">
    <property type="entry name" value="phd_fam"/>
    <property type="match status" value="1"/>
</dbReference>
<reference evidence="2 3" key="1">
    <citation type="journal article" date="2019" name="Genome Biol. Evol.">
        <title>Day and night: Metabolic profiles and evolutionary relationships of six axenic non-marine cyanobacteria.</title>
        <authorList>
            <person name="Will S.E."/>
            <person name="Henke P."/>
            <person name="Boedeker C."/>
            <person name="Huang S."/>
            <person name="Brinkmann H."/>
            <person name="Rohde M."/>
            <person name="Jarek M."/>
            <person name="Friedl T."/>
            <person name="Seufert S."/>
            <person name="Schumacher M."/>
            <person name="Overmann J."/>
            <person name="Neumann-Schaal M."/>
            <person name="Petersen J."/>
        </authorList>
    </citation>
    <scope>NUCLEOTIDE SEQUENCE [LARGE SCALE GENOMIC DNA]</scope>
    <source>
        <strain evidence="2 3">SAG 39.79</strain>
    </source>
</reference>
<gene>
    <name evidence="2" type="ORF">DSM107010_55880</name>
</gene>
<dbReference type="AlphaFoldDB" id="A0AB37UCP1"/>
<protein>
    <recommendedName>
        <fullName evidence="4">Antitoxin</fullName>
    </recommendedName>
</protein>
<evidence type="ECO:0000256" key="1">
    <source>
        <dbReference type="ARBA" id="ARBA00009981"/>
    </source>
</evidence>
<dbReference type="SUPFAM" id="SSF143120">
    <property type="entry name" value="YefM-like"/>
    <property type="match status" value="1"/>
</dbReference>
<sequence>MNDDILNVTHLDISSAHSKLIDLLKQIATGKPIILHQNGEQVAALVSIEDLHLLERLIEEEEDRIDVADAQTILAEAKEQGTVPWEEIKARLKL</sequence>
<evidence type="ECO:0008006" key="4">
    <source>
        <dbReference type="Google" id="ProtNLM"/>
    </source>
</evidence>